<evidence type="ECO:0000313" key="3">
    <source>
        <dbReference type="Proteomes" id="UP000026961"/>
    </source>
</evidence>
<dbReference type="Gramene" id="OGLUM06G13990.1">
    <property type="protein sequence ID" value="OGLUM06G13990.1"/>
    <property type="gene ID" value="OGLUM06G13990"/>
</dbReference>
<reference evidence="2" key="1">
    <citation type="submission" date="2015-04" db="UniProtKB">
        <authorList>
            <consortium name="EnsemblPlants"/>
        </authorList>
    </citation>
    <scope>IDENTIFICATION</scope>
</reference>
<name>A0A0E0A8Z1_9ORYZ</name>
<protein>
    <submittedName>
        <fullName evidence="2">Uncharacterized protein</fullName>
    </submittedName>
</protein>
<dbReference type="AlphaFoldDB" id="A0A0E0A8Z1"/>
<accession>A0A0E0A8Z1</accession>
<reference evidence="2" key="2">
    <citation type="submission" date="2018-05" db="EMBL/GenBank/DDBJ databases">
        <title>OgluRS3 (Oryza glumaepatula Reference Sequence Version 3).</title>
        <authorList>
            <person name="Zhang J."/>
            <person name="Kudrna D."/>
            <person name="Lee S."/>
            <person name="Talag J."/>
            <person name="Welchert J."/>
            <person name="Wing R.A."/>
        </authorList>
    </citation>
    <scope>NUCLEOTIDE SEQUENCE [LARGE SCALE GENOMIC DNA]</scope>
</reference>
<sequence length="237" mass="25355">MESGDAMESGDVMESAIEYARVSGDAMDSGVCVDAAYQCEEDGEGHRGINLNKDLPDGHRGGRTQGQHHDHLPPGAAHLGRTAVRAPPSSCCLSAEAHHGHKAEALLLFITVDAGVGAHLEQTSTPQPTSSLEYNIDGRNQYLTTVNTIPNLARGGSAPPKAIAPDQQGRGKGAREELRYRICEALVRGYRSYRQGRSIALMLPPTSSAMDPLLSWVQAADPPSLRPLFPSLRSSRP</sequence>
<dbReference type="EnsemblPlants" id="OGLUM06G13990.1">
    <property type="protein sequence ID" value="OGLUM06G13990.1"/>
    <property type="gene ID" value="OGLUM06G13990"/>
</dbReference>
<keyword evidence="3" id="KW-1185">Reference proteome</keyword>
<organism evidence="2">
    <name type="scientific">Oryza glumipatula</name>
    <dbReference type="NCBI Taxonomy" id="40148"/>
    <lineage>
        <taxon>Eukaryota</taxon>
        <taxon>Viridiplantae</taxon>
        <taxon>Streptophyta</taxon>
        <taxon>Embryophyta</taxon>
        <taxon>Tracheophyta</taxon>
        <taxon>Spermatophyta</taxon>
        <taxon>Magnoliopsida</taxon>
        <taxon>Liliopsida</taxon>
        <taxon>Poales</taxon>
        <taxon>Poaceae</taxon>
        <taxon>BOP clade</taxon>
        <taxon>Oryzoideae</taxon>
        <taxon>Oryzeae</taxon>
        <taxon>Oryzinae</taxon>
        <taxon>Oryza</taxon>
    </lineage>
</organism>
<dbReference type="Proteomes" id="UP000026961">
    <property type="component" value="Chromosome 6"/>
</dbReference>
<proteinExistence type="predicted"/>
<feature type="region of interest" description="Disordered" evidence="1">
    <location>
        <begin position="153"/>
        <end position="172"/>
    </location>
</feature>
<evidence type="ECO:0000256" key="1">
    <source>
        <dbReference type="SAM" id="MobiDB-lite"/>
    </source>
</evidence>
<dbReference type="HOGENOM" id="CLU_1172253_0_0_1"/>
<feature type="region of interest" description="Disordered" evidence="1">
    <location>
        <begin position="43"/>
        <end position="83"/>
    </location>
</feature>
<evidence type="ECO:0000313" key="2">
    <source>
        <dbReference type="EnsemblPlants" id="OGLUM06G13990.1"/>
    </source>
</evidence>